<feature type="transmembrane region" description="Helical" evidence="5">
    <location>
        <begin position="172"/>
        <end position="189"/>
    </location>
</feature>
<feature type="transmembrane region" description="Helical" evidence="5">
    <location>
        <begin position="348"/>
        <end position="365"/>
    </location>
</feature>
<feature type="transmembrane region" description="Helical" evidence="5">
    <location>
        <begin position="407"/>
        <end position="425"/>
    </location>
</feature>
<feature type="transmembrane region" description="Helical" evidence="5">
    <location>
        <begin position="431"/>
        <end position="453"/>
    </location>
</feature>
<feature type="transmembrane region" description="Helical" evidence="5">
    <location>
        <begin position="377"/>
        <end position="395"/>
    </location>
</feature>
<comment type="subcellular location">
    <subcellularLocation>
        <location evidence="1">Membrane</location>
        <topology evidence="1">Multi-pass membrane protein</topology>
    </subcellularLocation>
</comment>
<protein>
    <submittedName>
        <fullName evidence="7">SLC22A5 protein</fullName>
    </submittedName>
</protein>
<feature type="domain" description="Major facilitator superfamily (MFS) profile" evidence="6">
    <location>
        <begin position="92"/>
        <end position="518"/>
    </location>
</feature>
<sequence>MEYRYRRIIRDIGESGRFQKTVAFCLAVVALPHGIHSLSMAFLGALPEHHCRLPAVYSPGGIPPSWKDQLESLNGSIPLEIDASGEWRYSRCQQFNLTGGLNASTENRTIQHCTDGWVYDRSHYGKSIVTQFDLVCDRAWLREFAQSVHMLGFSVGAITSGTLSDRYGRRPTLLWCIFLLLTLSVTSAFSPNYIVFVILKFLLGAVNVSIYYTAFVLGMEVLDHSKHTMFGMFMYMFLVLGYIGLGALAYVIRDWWKLQLAISAPFLLCLSYWWLLPESPRWLLVTGRLKEAKKVIKRAARMNGADFPDKLYYEMDSSLIQNDGNDEKGRREYNLLDLVRKPNIRKNTLIVGFTWFVMIAVYFGLSLGAPELPGDPYVNYIMCSCMELVAIVLAWSTMDRWGRKPPAIAALLVAGISCGATAVVPKELWRVSTGLVMVGKLGVSVTYAVFPVYSAEVFPTVVRNMGIGVVSMIGRAGGILAPFVALLGEYWAPLPLLTFGILSFLDGVAILALPETLGVPLPNTLEDAENLDRMREKNSENSEKILPDEFQKTEIYDRITVL</sequence>
<keyword evidence="3 5" id="KW-1133">Transmembrane helix</keyword>
<evidence type="ECO:0000313" key="8">
    <source>
        <dbReference type="Proteomes" id="UP000838412"/>
    </source>
</evidence>
<dbReference type="PROSITE" id="PS50850">
    <property type="entry name" value="MFS"/>
    <property type="match status" value="1"/>
</dbReference>
<keyword evidence="4 5" id="KW-0472">Membrane</keyword>
<proteinExistence type="predicted"/>
<evidence type="ECO:0000256" key="5">
    <source>
        <dbReference type="SAM" id="Phobius"/>
    </source>
</evidence>
<dbReference type="InterPro" id="IPR020846">
    <property type="entry name" value="MFS_dom"/>
</dbReference>
<gene>
    <name evidence="7" type="primary">SLC22A5</name>
    <name evidence="7" type="ORF">BLAG_LOCUS18588</name>
</gene>
<reference evidence="7" key="1">
    <citation type="submission" date="2022-01" db="EMBL/GenBank/DDBJ databases">
        <authorList>
            <person name="Braso-Vives M."/>
        </authorList>
    </citation>
    <scope>NUCLEOTIDE SEQUENCE</scope>
</reference>
<dbReference type="Gene3D" id="1.20.1250.20">
    <property type="entry name" value="MFS general substrate transporter like domains"/>
    <property type="match status" value="1"/>
</dbReference>
<name>A0A8J9ZWE6_BRALA</name>
<dbReference type="AlphaFoldDB" id="A0A8J9ZWE6"/>
<evidence type="ECO:0000259" key="6">
    <source>
        <dbReference type="PROSITE" id="PS50850"/>
    </source>
</evidence>
<dbReference type="SUPFAM" id="SSF103473">
    <property type="entry name" value="MFS general substrate transporter"/>
    <property type="match status" value="1"/>
</dbReference>
<dbReference type="GO" id="GO:0022857">
    <property type="term" value="F:transmembrane transporter activity"/>
    <property type="evidence" value="ECO:0007669"/>
    <property type="project" value="InterPro"/>
</dbReference>
<keyword evidence="8" id="KW-1185">Reference proteome</keyword>
<accession>A0A8J9ZWE6</accession>
<evidence type="ECO:0000256" key="4">
    <source>
        <dbReference type="ARBA" id="ARBA00023136"/>
    </source>
</evidence>
<dbReference type="InterPro" id="IPR036259">
    <property type="entry name" value="MFS_trans_sf"/>
</dbReference>
<dbReference type="Proteomes" id="UP000838412">
    <property type="component" value="Chromosome 4"/>
</dbReference>
<dbReference type="CDD" id="cd17317">
    <property type="entry name" value="MFS_SLC22"/>
    <property type="match status" value="1"/>
</dbReference>
<feature type="transmembrane region" description="Helical" evidence="5">
    <location>
        <begin position="229"/>
        <end position="252"/>
    </location>
</feature>
<evidence type="ECO:0000256" key="3">
    <source>
        <dbReference type="ARBA" id="ARBA00022989"/>
    </source>
</evidence>
<feature type="transmembrane region" description="Helical" evidence="5">
    <location>
        <begin position="465"/>
        <end position="488"/>
    </location>
</feature>
<dbReference type="EMBL" id="OV696689">
    <property type="protein sequence ID" value="CAH1264097.1"/>
    <property type="molecule type" value="Genomic_DNA"/>
</dbReference>
<dbReference type="Pfam" id="PF00083">
    <property type="entry name" value="Sugar_tr"/>
    <property type="match status" value="1"/>
</dbReference>
<dbReference type="InterPro" id="IPR005828">
    <property type="entry name" value="MFS_sugar_transport-like"/>
</dbReference>
<evidence type="ECO:0000256" key="2">
    <source>
        <dbReference type="ARBA" id="ARBA00022692"/>
    </source>
</evidence>
<dbReference type="GO" id="GO:0016020">
    <property type="term" value="C:membrane"/>
    <property type="evidence" value="ECO:0007669"/>
    <property type="project" value="UniProtKB-SubCell"/>
</dbReference>
<evidence type="ECO:0000256" key="1">
    <source>
        <dbReference type="ARBA" id="ARBA00004141"/>
    </source>
</evidence>
<keyword evidence="2 5" id="KW-0812">Transmembrane</keyword>
<dbReference type="OrthoDB" id="5296287at2759"/>
<feature type="transmembrane region" description="Helical" evidence="5">
    <location>
        <begin position="195"/>
        <end position="217"/>
    </location>
</feature>
<dbReference type="PANTHER" id="PTHR24064">
    <property type="entry name" value="SOLUTE CARRIER FAMILY 22 MEMBER"/>
    <property type="match status" value="1"/>
</dbReference>
<evidence type="ECO:0000313" key="7">
    <source>
        <dbReference type="EMBL" id="CAH1264097.1"/>
    </source>
</evidence>
<organism evidence="7 8">
    <name type="scientific">Branchiostoma lanceolatum</name>
    <name type="common">Common lancelet</name>
    <name type="synonym">Amphioxus lanceolatum</name>
    <dbReference type="NCBI Taxonomy" id="7740"/>
    <lineage>
        <taxon>Eukaryota</taxon>
        <taxon>Metazoa</taxon>
        <taxon>Chordata</taxon>
        <taxon>Cephalochordata</taxon>
        <taxon>Leptocardii</taxon>
        <taxon>Amphioxiformes</taxon>
        <taxon>Branchiostomatidae</taxon>
        <taxon>Branchiostoma</taxon>
    </lineage>
</organism>
<feature type="transmembrane region" description="Helical" evidence="5">
    <location>
        <begin position="494"/>
        <end position="513"/>
    </location>
</feature>